<dbReference type="Pfam" id="PF01336">
    <property type="entry name" value="tRNA_anti-codon"/>
    <property type="match status" value="1"/>
</dbReference>
<dbReference type="GO" id="GO:0000287">
    <property type="term" value="F:magnesium ion binding"/>
    <property type="evidence" value="ECO:0007669"/>
    <property type="project" value="UniProtKB-UniRule"/>
</dbReference>
<comment type="catalytic activity">
    <reaction evidence="7 8 9">
        <text>tRNA(Lys) + L-lysine + ATP = L-lysyl-tRNA(Lys) + AMP + diphosphate</text>
        <dbReference type="Rhea" id="RHEA:20792"/>
        <dbReference type="Rhea" id="RHEA-COMP:9696"/>
        <dbReference type="Rhea" id="RHEA-COMP:9697"/>
        <dbReference type="ChEBI" id="CHEBI:30616"/>
        <dbReference type="ChEBI" id="CHEBI:32551"/>
        <dbReference type="ChEBI" id="CHEBI:33019"/>
        <dbReference type="ChEBI" id="CHEBI:78442"/>
        <dbReference type="ChEBI" id="CHEBI:78529"/>
        <dbReference type="ChEBI" id="CHEBI:456215"/>
        <dbReference type="EC" id="6.1.1.6"/>
    </reaction>
</comment>
<dbReference type="GO" id="GO:0000049">
    <property type="term" value="F:tRNA binding"/>
    <property type="evidence" value="ECO:0007669"/>
    <property type="project" value="TreeGrafter"/>
</dbReference>
<evidence type="ECO:0000313" key="11">
    <source>
        <dbReference type="EMBL" id="QDS98112.1"/>
    </source>
</evidence>
<gene>
    <name evidence="8 11" type="primary">lysS</name>
    <name evidence="11" type="ORF">HG15A2_13840</name>
</gene>
<evidence type="ECO:0000256" key="9">
    <source>
        <dbReference type="RuleBase" id="RU000336"/>
    </source>
</evidence>
<dbReference type="SUPFAM" id="SSF50249">
    <property type="entry name" value="Nucleic acid-binding proteins"/>
    <property type="match status" value="1"/>
</dbReference>
<name>A0A517MTD1_9BACT</name>
<dbReference type="PANTHER" id="PTHR42918">
    <property type="entry name" value="LYSYL-TRNA SYNTHETASE"/>
    <property type="match status" value="1"/>
</dbReference>
<sequence>MPEEAAAIATEESPTEDLSTLEANRRAKLAKISELGHDPWGGRFDDRSLIGEIRARAGEITYKVPDEAGGETVHELPPLETEEQCKAFRQWKADQGRGELVGPKVRAAGRIVLHRDKGKLHFIDIRDLTGDLQVMVGMKQVGDDWELAQQFDLGDLIGVDGTLIRSNTGELSILAEKLHFMAKSIAPPPDKHSGLQDPELRQRQRYLDLIHTEGVLPRFLDRTRIVASIRNTLAQQNFVEVEGPTLHGIAGGAAAKPFQTHHNALDIELNLRIALELHLKRLMVGGIERVYEMGRVYRNEGISQKHNPEFTMLEVYQAYGNYESMMDLTEACITGAIEAIQAVHPAGARGDATSEVNYCLPWGGTTIDFKPPFARMTYNQLFAMHAGVDPEDEQAVAKLAESIGIPTEGRHPDVIKNDVFEEKVEDALEGPVFVTDYPASICPLTKRKRDNPEIAERFELFIQGMEVANAYTELNDPDLQEELFKTQLSGLSDEDSMAKMDHDFIRALRYGMPPAGGLGIGIDRLVMLLTGTQSIRDVILFPLLRPER</sequence>
<comment type="subcellular location">
    <subcellularLocation>
        <location evidence="8">Cytoplasm</location>
    </subcellularLocation>
</comment>
<evidence type="ECO:0000313" key="12">
    <source>
        <dbReference type="Proteomes" id="UP000319852"/>
    </source>
</evidence>
<dbReference type="KEGG" id="amob:HG15A2_13840"/>
<evidence type="ECO:0000256" key="1">
    <source>
        <dbReference type="ARBA" id="ARBA00008226"/>
    </source>
</evidence>
<evidence type="ECO:0000256" key="4">
    <source>
        <dbReference type="ARBA" id="ARBA00022741"/>
    </source>
</evidence>
<keyword evidence="6 8" id="KW-0030">Aminoacyl-tRNA synthetase</keyword>
<accession>A0A517MTD1</accession>
<evidence type="ECO:0000259" key="10">
    <source>
        <dbReference type="PROSITE" id="PS50862"/>
    </source>
</evidence>
<keyword evidence="8 9" id="KW-0460">Magnesium</keyword>
<dbReference type="EC" id="6.1.1.6" evidence="8"/>
<evidence type="ECO:0000256" key="5">
    <source>
        <dbReference type="ARBA" id="ARBA00022840"/>
    </source>
</evidence>
<dbReference type="Pfam" id="PF00152">
    <property type="entry name" value="tRNA-synt_2"/>
    <property type="match status" value="1"/>
</dbReference>
<dbReference type="InterPro" id="IPR018149">
    <property type="entry name" value="Lys-tRNA-synth_II_C"/>
</dbReference>
<feature type="binding site" evidence="8">
    <location>
        <position position="466"/>
    </location>
    <ligand>
        <name>Mg(2+)</name>
        <dbReference type="ChEBI" id="CHEBI:18420"/>
        <label>1</label>
    </ligand>
</feature>
<keyword evidence="2 8" id="KW-0436">Ligase</keyword>
<dbReference type="NCBIfam" id="TIGR00499">
    <property type="entry name" value="lysS_bact"/>
    <property type="match status" value="1"/>
</dbReference>
<proteinExistence type="inferred from homology"/>
<dbReference type="EMBL" id="CP036263">
    <property type="protein sequence ID" value="QDS98112.1"/>
    <property type="molecule type" value="Genomic_DNA"/>
</dbReference>
<dbReference type="InterPro" id="IPR012340">
    <property type="entry name" value="NA-bd_OB-fold"/>
</dbReference>
<dbReference type="InterPro" id="IPR006195">
    <property type="entry name" value="aa-tRNA-synth_II"/>
</dbReference>
<dbReference type="GO" id="GO:0005829">
    <property type="term" value="C:cytosol"/>
    <property type="evidence" value="ECO:0007669"/>
    <property type="project" value="TreeGrafter"/>
</dbReference>
<dbReference type="InterPro" id="IPR045864">
    <property type="entry name" value="aa-tRNA-synth_II/BPL/LPL"/>
</dbReference>
<feature type="binding site" evidence="8">
    <location>
        <position position="459"/>
    </location>
    <ligand>
        <name>Mg(2+)</name>
        <dbReference type="ChEBI" id="CHEBI:18420"/>
        <label>1</label>
    </ligand>
</feature>
<organism evidence="11 12">
    <name type="scientific">Adhaeretor mobilis</name>
    <dbReference type="NCBI Taxonomy" id="1930276"/>
    <lineage>
        <taxon>Bacteria</taxon>
        <taxon>Pseudomonadati</taxon>
        <taxon>Planctomycetota</taxon>
        <taxon>Planctomycetia</taxon>
        <taxon>Pirellulales</taxon>
        <taxon>Lacipirellulaceae</taxon>
        <taxon>Adhaeretor</taxon>
    </lineage>
</organism>
<comment type="subunit">
    <text evidence="8">Homodimer.</text>
</comment>
<dbReference type="CDD" id="cd04322">
    <property type="entry name" value="LysRS_N"/>
    <property type="match status" value="1"/>
</dbReference>
<dbReference type="CDD" id="cd00775">
    <property type="entry name" value="LysRS_core"/>
    <property type="match status" value="1"/>
</dbReference>
<dbReference type="InterPro" id="IPR044136">
    <property type="entry name" value="Lys-tRNA-ligase_II_N"/>
</dbReference>
<evidence type="ECO:0000256" key="7">
    <source>
        <dbReference type="ARBA" id="ARBA00048573"/>
    </source>
</evidence>
<dbReference type="GO" id="GO:0006430">
    <property type="term" value="P:lysyl-tRNA aminoacylation"/>
    <property type="evidence" value="ECO:0007669"/>
    <property type="project" value="UniProtKB-UniRule"/>
</dbReference>
<dbReference type="OrthoDB" id="9802326at2"/>
<dbReference type="RefSeq" id="WP_145059034.1">
    <property type="nucleotide sequence ID" value="NZ_CP036263.1"/>
</dbReference>
<dbReference type="SUPFAM" id="SSF55681">
    <property type="entry name" value="Class II aaRS and biotin synthetases"/>
    <property type="match status" value="1"/>
</dbReference>
<comment type="similarity">
    <text evidence="1 8">Belongs to the class-II aminoacyl-tRNA synthetase family.</text>
</comment>
<keyword evidence="5 8" id="KW-0067">ATP-binding</keyword>
<evidence type="ECO:0000256" key="3">
    <source>
        <dbReference type="ARBA" id="ARBA00022723"/>
    </source>
</evidence>
<dbReference type="Gene3D" id="2.40.50.140">
    <property type="entry name" value="Nucleic acid-binding proteins"/>
    <property type="match status" value="1"/>
</dbReference>
<dbReference type="HAMAP" id="MF_00252">
    <property type="entry name" value="Lys_tRNA_synth_class2"/>
    <property type="match status" value="1"/>
</dbReference>
<evidence type="ECO:0000256" key="8">
    <source>
        <dbReference type="HAMAP-Rule" id="MF_00252"/>
    </source>
</evidence>
<dbReference type="GO" id="GO:0004824">
    <property type="term" value="F:lysine-tRNA ligase activity"/>
    <property type="evidence" value="ECO:0007669"/>
    <property type="project" value="UniProtKB-UniRule"/>
</dbReference>
<evidence type="ECO:0000256" key="2">
    <source>
        <dbReference type="ARBA" id="ARBA00022598"/>
    </source>
</evidence>
<dbReference type="PROSITE" id="PS50862">
    <property type="entry name" value="AA_TRNA_LIGASE_II"/>
    <property type="match status" value="1"/>
</dbReference>
<reference evidence="11 12" key="1">
    <citation type="submission" date="2019-02" db="EMBL/GenBank/DDBJ databases">
        <title>Deep-cultivation of Planctomycetes and their phenomic and genomic characterization uncovers novel biology.</title>
        <authorList>
            <person name="Wiegand S."/>
            <person name="Jogler M."/>
            <person name="Boedeker C."/>
            <person name="Pinto D."/>
            <person name="Vollmers J."/>
            <person name="Rivas-Marin E."/>
            <person name="Kohn T."/>
            <person name="Peeters S.H."/>
            <person name="Heuer A."/>
            <person name="Rast P."/>
            <person name="Oberbeckmann S."/>
            <person name="Bunk B."/>
            <person name="Jeske O."/>
            <person name="Meyerdierks A."/>
            <person name="Storesund J.E."/>
            <person name="Kallscheuer N."/>
            <person name="Luecker S."/>
            <person name="Lage O.M."/>
            <person name="Pohl T."/>
            <person name="Merkel B.J."/>
            <person name="Hornburger P."/>
            <person name="Mueller R.-W."/>
            <person name="Bruemmer F."/>
            <person name="Labrenz M."/>
            <person name="Spormann A.M."/>
            <person name="Op den Camp H."/>
            <person name="Overmann J."/>
            <person name="Amann R."/>
            <person name="Jetten M.S.M."/>
            <person name="Mascher T."/>
            <person name="Medema M.H."/>
            <person name="Devos D.P."/>
            <person name="Kaster A.-K."/>
            <person name="Ovreas L."/>
            <person name="Rohde M."/>
            <person name="Galperin M.Y."/>
            <person name="Jogler C."/>
        </authorList>
    </citation>
    <scope>NUCLEOTIDE SEQUENCE [LARGE SCALE GENOMIC DNA]</scope>
    <source>
        <strain evidence="11 12">HG15A2</strain>
    </source>
</reference>
<comment type="cofactor">
    <cofactor evidence="8 9">
        <name>Mg(2+)</name>
        <dbReference type="ChEBI" id="CHEBI:18420"/>
    </cofactor>
    <text evidence="8 9">Binds 3 Mg(2+) ions per subunit.</text>
</comment>
<feature type="domain" description="Aminoacyl-transfer RNA synthetases class-II family profile" evidence="10">
    <location>
        <begin position="222"/>
        <end position="546"/>
    </location>
</feature>
<keyword evidence="12" id="KW-1185">Reference proteome</keyword>
<dbReference type="NCBIfam" id="NF001756">
    <property type="entry name" value="PRK00484.1"/>
    <property type="match status" value="1"/>
</dbReference>
<keyword evidence="8" id="KW-0648">Protein biosynthesis</keyword>
<keyword evidence="3 8" id="KW-0479">Metal-binding</keyword>
<dbReference type="Proteomes" id="UP000319852">
    <property type="component" value="Chromosome"/>
</dbReference>
<dbReference type="PANTHER" id="PTHR42918:SF15">
    <property type="entry name" value="LYSINE--TRNA LIGASE, CHLOROPLASTIC_MITOCHONDRIAL"/>
    <property type="match status" value="1"/>
</dbReference>
<dbReference type="PRINTS" id="PR00982">
    <property type="entry name" value="TRNASYNTHLYS"/>
</dbReference>
<dbReference type="Gene3D" id="3.30.930.10">
    <property type="entry name" value="Bira Bifunctional Protein, Domain 2"/>
    <property type="match status" value="1"/>
</dbReference>
<dbReference type="InterPro" id="IPR004365">
    <property type="entry name" value="NA-bd_OB_tRNA"/>
</dbReference>
<protein>
    <recommendedName>
        <fullName evidence="8">Lysine--tRNA ligase</fullName>
        <ecNumber evidence="8">6.1.1.6</ecNumber>
    </recommendedName>
    <alternativeName>
        <fullName evidence="8">Lysyl-tRNA synthetase</fullName>
        <shortName evidence="8">LysRS</shortName>
    </alternativeName>
</protein>
<keyword evidence="4 8" id="KW-0547">Nucleotide-binding</keyword>
<keyword evidence="8" id="KW-0963">Cytoplasm</keyword>
<feature type="binding site" evidence="8">
    <location>
        <position position="466"/>
    </location>
    <ligand>
        <name>Mg(2+)</name>
        <dbReference type="ChEBI" id="CHEBI:18420"/>
        <label>2</label>
    </ligand>
</feature>
<evidence type="ECO:0000256" key="6">
    <source>
        <dbReference type="ARBA" id="ARBA00023146"/>
    </source>
</evidence>
<dbReference type="GO" id="GO:0005524">
    <property type="term" value="F:ATP binding"/>
    <property type="evidence" value="ECO:0007669"/>
    <property type="project" value="UniProtKB-UniRule"/>
</dbReference>
<dbReference type="InterPro" id="IPR002313">
    <property type="entry name" value="Lys-tRNA-ligase_II"/>
</dbReference>
<dbReference type="InterPro" id="IPR004364">
    <property type="entry name" value="Aa-tRNA-synt_II"/>
</dbReference>
<dbReference type="AlphaFoldDB" id="A0A517MTD1"/>